<dbReference type="GO" id="GO:0005524">
    <property type="term" value="F:ATP binding"/>
    <property type="evidence" value="ECO:0007669"/>
    <property type="project" value="UniProtKB-KW"/>
</dbReference>
<dbReference type="RefSeq" id="WP_147105517.1">
    <property type="nucleotide sequence ID" value="NZ_BJVJ01000015.1"/>
</dbReference>
<evidence type="ECO:0000313" key="5">
    <source>
        <dbReference type="Proteomes" id="UP000321685"/>
    </source>
</evidence>
<dbReference type="PROSITE" id="PS50043">
    <property type="entry name" value="HTH_LUXR_2"/>
    <property type="match status" value="1"/>
</dbReference>
<dbReference type="InterPro" id="IPR003593">
    <property type="entry name" value="AAA+_ATPase"/>
</dbReference>
<dbReference type="PANTHER" id="PTHR16305:SF35">
    <property type="entry name" value="TRANSCRIPTIONAL ACTIVATOR DOMAIN"/>
    <property type="match status" value="1"/>
</dbReference>
<reference evidence="4 5" key="1">
    <citation type="submission" date="2019-07" db="EMBL/GenBank/DDBJ databases">
        <title>Whole genome shotgun sequence of Pseudonocardia sulfidoxydans NBRC 16205.</title>
        <authorList>
            <person name="Hosoyama A."/>
            <person name="Uohara A."/>
            <person name="Ohji S."/>
            <person name="Ichikawa N."/>
        </authorList>
    </citation>
    <scope>NUCLEOTIDE SEQUENCE [LARGE SCALE GENOMIC DNA]</scope>
    <source>
        <strain evidence="4 5">NBRC 16205</strain>
    </source>
</reference>
<keyword evidence="2" id="KW-0067">ATP-binding</keyword>
<dbReference type="SMART" id="SM00421">
    <property type="entry name" value="HTH_LUXR"/>
    <property type="match status" value="1"/>
</dbReference>
<dbReference type="InterPro" id="IPR000792">
    <property type="entry name" value="Tscrpt_reg_LuxR_C"/>
</dbReference>
<evidence type="ECO:0000256" key="2">
    <source>
        <dbReference type="ARBA" id="ARBA00022840"/>
    </source>
</evidence>
<dbReference type="SMART" id="SM00382">
    <property type="entry name" value="AAA"/>
    <property type="match status" value="1"/>
</dbReference>
<dbReference type="InterPro" id="IPR036388">
    <property type="entry name" value="WH-like_DNA-bd_sf"/>
</dbReference>
<dbReference type="PRINTS" id="PR00038">
    <property type="entry name" value="HTHLUXR"/>
</dbReference>
<keyword evidence="1" id="KW-0547">Nucleotide-binding</keyword>
<dbReference type="Gene3D" id="1.10.10.10">
    <property type="entry name" value="Winged helix-like DNA-binding domain superfamily/Winged helix DNA-binding domain"/>
    <property type="match status" value="1"/>
</dbReference>
<proteinExistence type="predicted"/>
<feature type="domain" description="HTH luxR-type" evidence="3">
    <location>
        <begin position="836"/>
        <end position="901"/>
    </location>
</feature>
<evidence type="ECO:0000256" key="1">
    <source>
        <dbReference type="ARBA" id="ARBA00022741"/>
    </source>
</evidence>
<protein>
    <submittedName>
        <fullName evidence="4">LuxR family transcriptional regulator</fullName>
    </submittedName>
</protein>
<evidence type="ECO:0000313" key="4">
    <source>
        <dbReference type="EMBL" id="GEL23093.1"/>
    </source>
</evidence>
<sequence length="901" mass="95033">MTSDPGGRHASAVEEILDNLAGGTRTVLVSGLPGIGKSTTVGMVAGRLARSGSVVQRVEADEMSRSRPFGLISGLIGIEAVYPPRPDTADRMVEAAEKLCAEGPVLLCADDLHQADSDSLDLLGWLVDMTRDLPLSLLLTRRPLPLRESLTVLAARPDVHVVELGGLAPDELDALVTARYGAPPGPSVQGLLAMTGGNPFHTRVMLDDLQRRGLLDAADGMLATTAAATDAPESVQAGARTHLALLDPATRDLLQVLAVWGASAFPEQLAAVTGSKPAALLGAIQTAVSSGVARWTDDERLAFQHDLYRDVVYSDLDPPLRRMLHAACAAELQAVGGIPSQVLQQSGAAAAADDASEAESALAVVGTDLAHAPAQAADLLATAVRQATALPPGPQRTRLEDRIAVARTAVLAAAGRMAEALQVASEGLERTDDPAVRSELVRLRLHNTVSAADIPGALVEIDRRLDSDLTPQAREALTQLRRWAVVLEGREPVGDGIPTGRSGAALLPAAMDLFLSGRSRQALRMIEQAVQARLDAGSPDWADGPTTPVLPPWFALHADGVEQARERSVRTRQHAQQHGRGWQLPYHLFVAGTIDYVAGRWDDALAAVDSGLEATAVTGTGWLSRAVGLSLAIRTRRGELDVVAAGLDRWKLRALPEQYGLPVVTLAEMLLAEAQGDTDAAGALARRTWTGTLDTGRLLWALHAGPDTARVAAVAGDKELLARVASDTASVPLDENTGLAPAADLVRAIAERDPDRAMAAASAFSGRGNVLGELGAWEEAAVAAAARGDADRARSCAARCTNVAALLGATTVERRLTARLREHEVRLGVTGRRRRPSSGWDSLTPTELQVAELVGHGLTSPQIATRLYISPRTVQTHISHSLRKLGLSSRVELATTVARHR</sequence>
<dbReference type="Pfam" id="PF13191">
    <property type="entry name" value="AAA_16"/>
    <property type="match status" value="1"/>
</dbReference>
<dbReference type="GO" id="GO:0006355">
    <property type="term" value="P:regulation of DNA-templated transcription"/>
    <property type="evidence" value="ECO:0007669"/>
    <property type="project" value="InterPro"/>
</dbReference>
<comment type="caution">
    <text evidence="4">The sequence shown here is derived from an EMBL/GenBank/DDBJ whole genome shotgun (WGS) entry which is preliminary data.</text>
</comment>
<dbReference type="PROSITE" id="PS00622">
    <property type="entry name" value="HTH_LUXR_1"/>
    <property type="match status" value="1"/>
</dbReference>
<dbReference type="InterPro" id="IPR027417">
    <property type="entry name" value="P-loop_NTPase"/>
</dbReference>
<dbReference type="SUPFAM" id="SSF52540">
    <property type="entry name" value="P-loop containing nucleoside triphosphate hydrolases"/>
    <property type="match status" value="1"/>
</dbReference>
<accession>A0A511DFA6</accession>
<gene>
    <name evidence="4" type="ORF">PSU4_20470</name>
</gene>
<dbReference type="GO" id="GO:0003677">
    <property type="term" value="F:DNA binding"/>
    <property type="evidence" value="ECO:0007669"/>
    <property type="project" value="InterPro"/>
</dbReference>
<dbReference type="InterPro" id="IPR041664">
    <property type="entry name" value="AAA_16"/>
</dbReference>
<dbReference type="AlphaFoldDB" id="A0A511DFA6"/>
<dbReference type="OrthoDB" id="3539648at2"/>
<dbReference type="Gene3D" id="3.40.50.300">
    <property type="entry name" value="P-loop containing nucleotide triphosphate hydrolases"/>
    <property type="match status" value="1"/>
</dbReference>
<dbReference type="PANTHER" id="PTHR16305">
    <property type="entry name" value="TESTICULAR SOLUBLE ADENYLYL CYCLASE"/>
    <property type="match status" value="1"/>
</dbReference>
<dbReference type="CDD" id="cd06170">
    <property type="entry name" value="LuxR_C_like"/>
    <property type="match status" value="1"/>
</dbReference>
<dbReference type="EMBL" id="BJVJ01000015">
    <property type="protein sequence ID" value="GEL23093.1"/>
    <property type="molecule type" value="Genomic_DNA"/>
</dbReference>
<dbReference type="InterPro" id="IPR016032">
    <property type="entry name" value="Sig_transdc_resp-reg_C-effctor"/>
</dbReference>
<dbReference type="Proteomes" id="UP000321685">
    <property type="component" value="Unassembled WGS sequence"/>
</dbReference>
<evidence type="ECO:0000259" key="3">
    <source>
        <dbReference type="PROSITE" id="PS50043"/>
    </source>
</evidence>
<dbReference type="Pfam" id="PF00196">
    <property type="entry name" value="GerE"/>
    <property type="match status" value="1"/>
</dbReference>
<keyword evidence="5" id="KW-1185">Reference proteome</keyword>
<dbReference type="GO" id="GO:0004016">
    <property type="term" value="F:adenylate cyclase activity"/>
    <property type="evidence" value="ECO:0007669"/>
    <property type="project" value="TreeGrafter"/>
</dbReference>
<organism evidence="4 5">
    <name type="scientific">Pseudonocardia sulfidoxydans NBRC 16205</name>
    <dbReference type="NCBI Taxonomy" id="1223511"/>
    <lineage>
        <taxon>Bacteria</taxon>
        <taxon>Bacillati</taxon>
        <taxon>Actinomycetota</taxon>
        <taxon>Actinomycetes</taxon>
        <taxon>Pseudonocardiales</taxon>
        <taxon>Pseudonocardiaceae</taxon>
        <taxon>Pseudonocardia</taxon>
    </lineage>
</organism>
<dbReference type="GO" id="GO:0005737">
    <property type="term" value="C:cytoplasm"/>
    <property type="evidence" value="ECO:0007669"/>
    <property type="project" value="TreeGrafter"/>
</dbReference>
<dbReference type="SUPFAM" id="SSF46894">
    <property type="entry name" value="C-terminal effector domain of the bipartite response regulators"/>
    <property type="match status" value="1"/>
</dbReference>
<name>A0A511DFA6_9PSEU</name>